<evidence type="ECO:0000256" key="5">
    <source>
        <dbReference type="ARBA" id="ARBA00022679"/>
    </source>
</evidence>
<dbReference type="AlphaFoldDB" id="A0A0K8QP97"/>
<dbReference type="Gene3D" id="3.40.50.11380">
    <property type="match status" value="1"/>
</dbReference>
<dbReference type="EC" id="2.4.1.255" evidence="3"/>
<comment type="similarity">
    <text evidence="2">Belongs to the glycosyltransferase 41 family. O-GlcNAc transferase subfamily.</text>
</comment>
<keyword evidence="7 8" id="KW-0802">TPR repeat</keyword>
<sequence>MDLAASLDRIVALLEQGRAADAEHAARIARMQFPAAAEAARLHGAALLRLERPAEARGAFESAIALAPHAFEAHVNLGSALLACGDAEGAERALLHALALAPGHPAVLNGLGNARRARGDLAGAREAYAAVTRVAPHYAPAWLNLAGVELDEGAAAAAEAHARQAQMLAPGADAALLLGHALAAQGRIEEAEAVYAAGCARAPQDARLAYQVGLMAEERRDLARAAAAYEQVLRIDPDHGQALGQLAFVKRSRCDWQGLDALSRRLRDHVAAGRPGVSPFAFLAEDSTPAEQLACARLLSQGVERAAAPQRARLGFAHARRAPGAPPRVGFLANGFGEHATALLTAAFFEHLRDTGVEFHLFATSRDDGGALRRRLRAAAHALHEVAALPAFEVARRVHAAGIEILLDLDGYCGGGMPGVFALRPAPLQVNWLAYPGTMGAGFIDYAIADRCVLPDALRPHFSEAVAYLPRCYQPSDPTRAVPAPPPRAQLGLPDTGMVYVCFNNAFKLNPRSFARMCAVLRAVPDAALWLLSGADGADDRLRAAARAQGVDPARLVFAAKRPHLEYLALYRHADLFLDTETYNAHTTASDAIWAGCPVLTRPGGTFAARVAASLNHHLGLDRLNAAGDEAFVDTAVRLGRDAAARAALRAELAERRAASGLFNMAAYARDFATLLRAMAERRRAGLPPADLG</sequence>
<dbReference type="Gene3D" id="1.25.40.10">
    <property type="entry name" value="Tetratricopeptide repeat domain"/>
    <property type="match status" value="2"/>
</dbReference>
<evidence type="ECO:0000256" key="7">
    <source>
        <dbReference type="ARBA" id="ARBA00022803"/>
    </source>
</evidence>
<evidence type="ECO:0000313" key="11">
    <source>
        <dbReference type="Proteomes" id="UP000253740"/>
    </source>
</evidence>
<dbReference type="PANTHER" id="PTHR44998">
    <property type="match status" value="1"/>
</dbReference>
<feature type="domain" description="O-GlcNAc transferase C-terminal" evidence="9">
    <location>
        <begin position="488"/>
        <end position="671"/>
    </location>
</feature>
<dbReference type="Gene3D" id="3.40.50.2000">
    <property type="entry name" value="Glycogen Phosphorylase B"/>
    <property type="match status" value="1"/>
</dbReference>
<dbReference type="GO" id="GO:0097363">
    <property type="term" value="F:protein O-acetylglucosaminyltransferase activity"/>
    <property type="evidence" value="ECO:0007669"/>
    <property type="project" value="UniProtKB-EC"/>
</dbReference>
<dbReference type="InterPro" id="IPR019734">
    <property type="entry name" value="TPR_rpt"/>
</dbReference>
<dbReference type="Proteomes" id="UP000253740">
    <property type="component" value="Unassembled WGS sequence"/>
</dbReference>
<dbReference type="Pfam" id="PF13432">
    <property type="entry name" value="TPR_16"/>
    <property type="match status" value="2"/>
</dbReference>
<keyword evidence="11" id="KW-1185">Reference proteome</keyword>
<feature type="repeat" description="TPR" evidence="8">
    <location>
        <begin position="206"/>
        <end position="239"/>
    </location>
</feature>
<dbReference type="SUPFAM" id="SSF48452">
    <property type="entry name" value="TPR-like"/>
    <property type="match status" value="1"/>
</dbReference>
<accession>A0A0K8QP97</accession>
<dbReference type="Pfam" id="PF13844">
    <property type="entry name" value="Glyco_transf_41"/>
    <property type="match status" value="2"/>
</dbReference>
<reference evidence="10" key="1">
    <citation type="submission" date="2015-08" db="EMBL/GenBank/DDBJ databases">
        <title>Complete DNA Sequence of Pseudomonas syringae pv. actinidiae, the Causal Agent of Kiwifruit Canker Disease.</title>
        <authorList>
            <person name="Rikkerink E.H.A."/>
            <person name="Fineran P.C."/>
        </authorList>
    </citation>
    <scope>NUCLEOTIDE SEQUENCE</scope>
    <source>
        <strain evidence="10">SkMP5</strain>
    </source>
</reference>
<dbReference type="InterPro" id="IPR011990">
    <property type="entry name" value="TPR-like_helical_dom_sf"/>
</dbReference>
<keyword evidence="6" id="KW-0677">Repeat</keyword>
<evidence type="ECO:0000256" key="8">
    <source>
        <dbReference type="PROSITE-ProRule" id="PRU00339"/>
    </source>
</evidence>
<evidence type="ECO:0000313" key="10">
    <source>
        <dbReference type="EMBL" id="GAP66704.1"/>
    </source>
</evidence>
<dbReference type="SUPFAM" id="SSF53756">
    <property type="entry name" value="UDP-Glycosyltransferase/glycogen phosphorylase"/>
    <property type="match status" value="1"/>
</dbReference>
<dbReference type="OrthoDB" id="255821at2"/>
<dbReference type="PANTHER" id="PTHR44998:SF1">
    <property type="entry name" value="UDP-N-ACETYLGLUCOSAMINE--PEPTIDE N-ACETYLGLUCOSAMINYLTRANSFERASE 110 KDA SUBUNIT"/>
    <property type="match status" value="1"/>
</dbReference>
<dbReference type="PROSITE" id="PS50005">
    <property type="entry name" value="TPR"/>
    <property type="match status" value="1"/>
</dbReference>
<evidence type="ECO:0000256" key="1">
    <source>
        <dbReference type="ARBA" id="ARBA00004922"/>
    </source>
</evidence>
<gene>
    <name evidence="10" type="ORF">MBSD_n2019</name>
</gene>
<evidence type="ECO:0000256" key="4">
    <source>
        <dbReference type="ARBA" id="ARBA00022676"/>
    </source>
</evidence>
<name>A0A0K8QP97_9GAMM</name>
<evidence type="ECO:0000256" key="3">
    <source>
        <dbReference type="ARBA" id="ARBA00011970"/>
    </source>
</evidence>
<dbReference type="SMART" id="SM00028">
    <property type="entry name" value="TPR"/>
    <property type="match status" value="5"/>
</dbReference>
<dbReference type="GO" id="GO:0006493">
    <property type="term" value="P:protein O-linked glycosylation"/>
    <property type="evidence" value="ECO:0007669"/>
    <property type="project" value="TreeGrafter"/>
</dbReference>
<dbReference type="Pfam" id="PF14559">
    <property type="entry name" value="TPR_19"/>
    <property type="match status" value="1"/>
</dbReference>
<dbReference type="RefSeq" id="WP_082306610.1">
    <property type="nucleotide sequence ID" value="NZ_DF970228.1"/>
</dbReference>
<dbReference type="STRING" id="1475481.GCA_000953855_02061"/>
<proteinExistence type="inferred from homology"/>
<keyword evidence="4" id="KW-0328">Glycosyltransferase</keyword>
<keyword evidence="5" id="KW-0808">Transferase</keyword>
<feature type="domain" description="O-GlcNAc transferase C-terminal" evidence="9">
    <location>
        <begin position="301"/>
        <end position="474"/>
    </location>
</feature>
<organism evidence="10">
    <name type="scientific">Mizugakiibacter sediminis</name>
    <dbReference type="NCBI Taxonomy" id="1475481"/>
    <lineage>
        <taxon>Bacteria</taxon>
        <taxon>Pseudomonadati</taxon>
        <taxon>Pseudomonadota</taxon>
        <taxon>Gammaproteobacteria</taxon>
        <taxon>Lysobacterales</taxon>
        <taxon>Rhodanobacteraceae</taxon>
        <taxon>Mizugakiibacter</taxon>
    </lineage>
</organism>
<evidence type="ECO:0000259" key="9">
    <source>
        <dbReference type="Pfam" id="PF13844"/>
    </source>
</evidence>
<protein>
    <recommendedName>
        <fullName evidence="3">protein O-GlcNAc transferase</fullName>
        <ecNumber evidence="3">2.4.1.255</ecNumber>
    </recommendedName>
</protein>
<evidence type="ECO:0000256" key="6">
    <source>
        <dbReference type="ARBA" id="ARBA00022737"/>
    </source>
</evidence>
<comment type="pathway">
    <text evidence="1">Protein modification; protein glycosylation.</text>
</comment>
<dbReference type="EMBL" id="DF970228">
    <property type="protein sequence ID" value="GAP66704.1"/>
    <property type="molecule type" value="Genomic_DNA"/>
</dbReference>
<dbReference type="InterPro" id="IPR029489">
    <property type="entry name" value="OGT/SEC/SPY_C"/>
</dbReference>
<evidence type="ECO:0000256" key="2">
    <source>
        <dbReference type="ARBA" id="ARBA00005386"/>
    </source>
</evidence>